<dbReference type="GeneID" id="39580536"/>
<dbReference type="EMBL" id="ML119056">
    <property type="protein sequence ID" value="ROT37971.1"/>
    <property type="molecule type" value="Genomic_DNA"/>
</dbReference>
<sequence length="83" mass="9315">MDELPACLCSPNCSNSSTYLLPLSWQHLLHISLAQRVKTRSTRKTNRGPWTCPGTCKKHPAGTICRSTVHKRSSYFIREVGPC</sequence>
<proteinExistence type="predicted"/>
<evidence type="ECO:0000313" key="2">
    <source>
        <dbReference type="Proteomes" id="UP000272025"/>
    </source>
</evidence>
<dbReference type="RefSeq" id="XP_028465777.1">
    <property type="nucleotide sequence ID" value="XM_028612058.1"/>
</dbReference>
<organism evidence="1 2">
    <name type="scientific">Sodiomyces alkalinus (strain CBS 110278 / VKM F-3762 / F11)</name>
    <name type="common">Alkaliphilic filamentous fungus</name>
    <dbReference type="NCBI Taxonomy" id="1314773"/>
    <lineage>
        <taxon>Eukaryota</taxon>
        <taxon>Fungi</taxon>
        <taxon>Dikarya</taxon>
        <taxon>Ascomycota</taxon>
        <taxon>Pezizomycotina</taxon>
        <taxon>Sordariomycetes</taxon>
        <taxon>Hypocreomycetidae</taxon>
        <taxon>Glomerellales</taxon>
        <taxon>Plectosphaerellaceae</taxon>
        <taxon>Sodiomyces</taxon>
    </lineage>
</organism>
<gene>
    <name evidence="1" type="ORF">SODALDRAFT_333732</name>
</gene>
<keyword evidence="2" id="KW-1185">Reference proteome</keyword>
<evidence type="ECO:0000313" key="1">
    <source>
        <dbReference type="EMBL" id="ROT37971.1"/>
    </source>
</evidence>
<dbReference type="AlphaFoldDB" id="A0A3N2PU11"/>
<name>A0A3N2PU11_SODAK</name>
<accession>A0A3N2PU11</accession>
<dbReference type="Proteomes" id="UP000272025">
    <property type="component" value="Unassembled WGS sequence"/>
</dbReference>
<protein>
    <submittedName>
        <fullName evidence="1">Uncharacterized protein</fullName>
    </submittedName>
</protein>
<reference evidence="1 2" key="1">
    <citation type="journal article" date="2018" name="Mol. Ecol.">
        <title>The obligate alkalophilic soda-lake fungus Sodiomyces alkalinus has shifted to a protein diet.</title>
        <authorList>
            <person name="Grum-Grzhimaylo A.A."/>
            <person name="Falkoski D.L."/>
            <person name="van den Heuvel J."/>
            <person name="Valero-Jimenez C.A."/>
            <person name="Min B."/>
            <person name="Choi I.G."/>
            <person name="Lipzen A."/>
            <person name="Daum C.G."/>
            <person name="Aanen D.K."/>
            <person name="Tsang A."/>
            <person name="Henrissat B."/>
            <person name="Bilanenko E.N."/>
            <person name="de Vries R.P."/>
            <person name="van Kan J.A.L."/>
            <person name="Grigoriev I.V."/>
            <person name="Debets A.J.M."/>
        </authorList>
    </citation>
    <scope>NUCLEOTIDE SEQUENCE [LARGE SCALE GENOMIC DNA]</scope>
    <source>
        <strain evidence="1 2">F11</strain>
    </source>
</reference>